<dbReference type="InterPro" id="IPR011250">
    <property type="entry name" value="OMP/PagP_B-barrel"/>
</dbReference>
<protein>
    <submittedName>
        <fullName evidence="4">Opacity protein</fullName>
    </submittedName>
</protein>
<name>A0A1H9H8G9_9GAMM</name>
<evidence type="ECO:0000256" key="2">
    <source>
        <dbReference type="SAM" id="SignalP"/>
    </source>
</evidence>
<dbReference type="Pfam" id="PF13505">
    <property type="entry name" value="OMP_b-brl"/>
    <property type="match status" value="1"/>
</dbReference>
<reference evidence="4 5" key="1">
    <citation type="submission" date="2016-10" db="EMBL/GenBank/DDBJ databases">
        <authorList>
            <person name="de Groot N.N."/>
        </authorList>
    </citation>
    <scope>NUCLEOTIDE SEQUENCE [LARGE SCALE GENOMIC DNA]</scope>
    <source>
        <strain evidence="4 5">DSM 25927</strain>
    </source>
</reference>
<feature type="signal peptide" evidence="2">
    <location>
        <begin position="1"/>
        <end position="26"/>
    </location>
</feature>
<organism evidence="4 5">
    <name type="scientific">Solimonas aquatica</name>
    <dbReference type="NCBI Taxonomy" id="489703"/>
    <lineage>
        <taxon>Bacteria</taxon>
        <taxon>Pseudomonadati</taxon>
        <taxon>Pseudomonadota</taxon>
        <taxon>Gammaproteobacteria</taxon>
        <taxon>Nevskiales</taxon>
        <taxon>Nevskiaceae</taxon>
        <taxon>Solimonas</taxon>
    </lineage>
</organism>
<dbReference type="Proteomes" id="UP000199233">
    <property type="component" value="Unassembled WGS sequence"/>
</dbReference>
<keyword evidence="1 2" id="KW-0732">Signal</keyword>
<dbReference type="EMBL" id="FOFS01000008">
    <property type="protein sequence ID" value="SEQ58625.1"/>
    <property type="molecule type" value="Genomic_DNA"/>
</dbReference>
<feature type="domain" description="Outer membrane protein beta-barrel" evidence="3">
    <location>
        <begin position="18"/>
        <end position="189"/>
    </location>
</feature>
<proteinExistence type="predicted"/>
<dbReference type="OrthoDB" id="7620169at2"/>
<dbReference type="Gene3D" id="2.40.160.20">
    <property type="match status" value="1"/>
</dbReference>
<gene>
    <name evidence="4" type="ORF">SAMN04488038_10867</name>
</gene>
<evidence type="ECO:0000313" key="4">
    <source>
        <dbReference type="EMBL" id="SEQ58625.1"/>
    </source>
</evidence>
<sequence length="190" mass="20934">MKHWKKTRLPLAGLTLLAVLPAAISAQEMPHQQSAFYIGGGVGYSRIGSEDFPTNDEDFNDNRVSWKALAGFRFNPILSLEGQYIDFGKAEGSLAEVKAHGWTAGLVADLPLPYLQPYAKAGALFWNADFDSSVGVGGFHRSEDGTSFTWGGGVRFNLAQNLDLRVEYERFTFEDTHVDNASAALQFSFY</sequence>
<evidence type="ECO:0000259" key="3">
    <source>
        <dbReference type="Pfam" id="PF13505"/>
    </source>
</evidence>
<dbReference type="InterPro" id="IPR027385">
    <property type="entry name" value="Beta-barrel_OMP"/>
</dbReference>
<evidence type="ECO:0000313" key="5">
    <source>
        <dbReference type="Proteomes" id="UP000199233"/>
    </source>
</evidence>
<feature type="chain" id="PRO_5011686298" evidence="2">
    <location>
        <begin position="27"/>
        <end position="190"/>
    </location>
</feature>
<dbReference type="STRING" id="489703.SAMN04488038_10867"/>
<evidence type="ECO:0000256" key="1">
    <source>
        <dbReference type="ARBA" id="ARBA00022729"/>
    </source>
</evidence>
<dbReference type="SUPFAM" id="SSF56925">
    <property type="entry name" value="OMPA-like"/>
    <property type="match status" value="1"/>
</dbReference>
<dbReference type="AlphaFoldDB" id="A0A1H9H8G9"/>
<accession>A0A1H9H8G9</accession>
<dbReference type="RefSeq" id="WP_093285850.1">
    <property type="nucleotide sequence ID" value="NZ_FOFS01000008.1"/>
</dbReference>
<keyword evidence="5" id="KW-1185">Reference proteome</keyword>